<dbReference type="RefSeq" id="WP_169656910.1">
    <property type="nucleotide sequence ID" value="NZ_JABANE010000026.1"/>
</dbReference>
<dbReference type="Gene3D" id="3.40.50.720">
    <property type="entry name" value="NAD(P)-binding Rossmann-like Domain"/>
    <property type="match status" value="1"/>
</dbReference>
<dbReference type="EMBL" id="JABANE010000026">
    <property type="protein sequence ID" value="NME68609.1"/>
    <property type="molecule type" value="Genomic_DNA"/>
</dbReference>
<evidence type="ECO:0000256" key="1">
    <source>
        <dbReference type="ARBA" id="ARBA00023002"/>
    </source>
</evidence>
<proteinExistence type="inferred from homology"/>
<organism evidence="3 4">
    <name type="scientific">Flammeovirga aprica JL-4</name>
    <dbReference type="NCBI Taxonomy" id="694437"/>
    <lineage>
        <taxon>Bacteria</taxon>
        <taxon>Pseudomonadati</taxon>
        <taxon>Bacteroidota</taxon>
        <taxon>Cytophagia</taxon>
        <taxon>Cytophagales</taxon>
        <taxon>Flammeovirgaceae</taxon>
        <taxon>Flammeovirga</taxon>
    </lineage>
</organism>
<protein>
    <submittedName>
        <fullName evidence="3">SDR family NAD(P)-dependent oxidoreductase</fullName>
    </submittedName>
</protein>
<dbReference type="Proteomes" id="UP000576082">
    <property type="component" value="Unassembled WGS sequence"/>
</dbReference>
<comment type="caution">
    <text evidence="3">The sequence shown here is derived from an EMBL/GenBank/DDBJ whole genome shotgun (WGS) entry which is preliminary data.</text>
</comment>
<evidence type="ECO:0000313" key="3">
    <source>
        <dbReference type="EMBL" id="NME68609.1"/>
    </source>
</evidence>
<keyword evidence="4" id="KW-1185">Reference proteome</keyword>
<dbReference type="PRINTS" id="PR00080">
    <property type="entry name" value="SDRFAMILY"/>
</dbReference>
<dbReference type="AlphaFoldDB" id="A0A7X9P436"/>
<dbReference type="InterPro" id="IPR036291">
    <property type="entry name" value="NAD(P)-bd_dom_sf"/>
</dbReference>
<gene>
    <name evidence="3" type="ORF">HHU12_11615</name>
</gene>
<dbReference type="SUPFAM" id="SSF51735">
    <property type="entry name" value="NAD(P)-binding Rossmann-fold domains"/>
    <property type="match status" value="1"/>
</dbReference>
<accession>A0A7X9P436</accession>
<dbReference type="PANTHER" id="PTHR43157:SF31">
    <property type="entry name" value="PHOSPHATIDYLINOSITOL-GLYCAN BIOSYNTHESIS CLASS F PROTEIN"/>
    <property type="match status" value="1"/>
</dbReference>
<evidence type="ECO:0000313" key="4">
    <source>
        <dbReference type="Proteomes" id="UP000576082"/>
    </source>
</evidence>
<name>A0A7X9P436_9BACT</name>
<keyword evidence="1" id="KW-0560">Oxidoreductase</keyword>
<dbReference type="Pfam" id="PF00106">
    <property type="entry name" value="adh_short"/>
    <property type="match status" value="1"/>
</dbReference>
<dbReference type="InterPro" id="IPR002347">
    <property type="entry name" value="SDR_fam"/>
</dbReference>
<evidence type="ECO:0000256" key="2">
    <source>
        <dbReference type="RuleBase" id="RU000363"/>
    </source>
</evidence>
<sequence>MENKNIFITGSTDGIGKIAAIALAKQGQNVMVHGRSQAKVNDLIKEIESLTNNKNIKGFVADFSNLEEVKNMIATIRNTFESIDVLINNAGVFHGTSANNNLGFDLRFTVNYLAPFVLTNGLIELLEKANQPRIINLSSAAQAKVDYGKLENKSILEVNNAYAQSKLALTIWTTYLSEKYQNITSIAVNPGSLLRTKMALDAYGQFWSPAEKGSDLLVELALDEKHYNRSGDYFDNDSGRYTTAHPDAYNKNEIEKLIAFTHKILE</sequence>
<dbReference type="PANTHER" id="PTHR43157">
    <property type="entry name" value="PHOSPHATIDYLINOSITOL-GLYCAN BIOSYNTHESIS CLASS F PROTEIN-RELATED"/>
    <property type="match status" value="1"/>
</dbReference>
<dbReference type="PRINTS" id="PR00081">
    <property type="entry name" value="GDHRDH"/>
</dbReference>
<comment type="similarity">
    <text evidence="2">Belongs to the short-chain dehydrogenases/reductases (SDR) family.</text>
</comment>
<dbReference type="GO" id="GO:0016491">
    <property type="term" value="F:oxidoreductase activity"/>
    <property type="evidence" value="ECO:0007669"/>
    <property type="project" value="UniProtKB-KW"/>
</dbReference>
<reference evidence="3 4" key="1">
    <citation type="submission" date="2020-04" db="EMBL/GenBank/DDBJ databases">
        <title>Flammeovirga sp. SR4, a novel species isolated from seawater.</title>
        <authorList>
            <person name="Wang X."/>
        </authorList>
    </citation>
    <scope>NUCLEOTIDE SEQUENCE [LARGE SCALE GENOMIC DNA]</scope>
    <source>
        <strain evidence="3 4">ATCC 23126</strain>
    </source>
</reference>